<proteinExistence type="predicted"/>
<gene>
    <name evidence="2" type="ORF">ACFQ24_00755</name>
</gene>
<dbReference type="InterPro" id="IPR009875">
    <property type="entry name" value="PilZ_domain"/>
</dbReference>
<dbReference type="Gene3D" id="2.40.10.220">
    <property type="entry name" value="predicted glycosyltransferase like domains"/>
    <property type="match status" value="1"/>
</dbReference>
<evidence type="ECO:0000259" key="1">
    <source>
        <dbReference type="Pfam" id="PF07238"/>
    </source>
</evidence>
<dbReference type="SUPFAM" id="SSF141371">
    <property type="entry name" value="PilZ domain-like"/>
    <property type="match status" value="1"/>
</dbReference>
<dbReference type="Proteomes" id="UP001597203">
    <property type="component" value="Unassembled WGS sequence"/>
</dbReference>
<evidence type="ECO:0000313" key="3">
    <source>
        <dbReference type="Proteomes" id="UP001597203"/>
    </source>
</evidence>
<feature type="domain" description="PilZ" evidence="1">
    <location>
        <begin position="16"/>
        <end position="96"/>
    </location>
</feature>
<evidence type="ECO:0000313" key="2">
    <source>
        <dbReference type="EMBL" id="MFD1103446.1"/>
    </source>
</evidence>
<sequence>MTAQDRSGQDRSGLPERRRHPRFATEFSAELIRGEQSWPIVVGDISAGGAMLNDNRGLAVGDWIMLKARRFEAEARIMWLLDGVCGIRFPEAVDPAEVIANNVPVADDLWSRMKNLGRVDAATGPGKKPG</sequence>
<dbReference type="RefSeq" id="WP_380908372.1">
    <property type="nucleotide sequence ID" value="NZ_JBHTLS010000005.1"/>
</dbReference>
<organism evidence="2 3">
    <name type="scientific">Sphingobium olei</name>
    <dbReference type="NCBI Taxonomy" id="420955"/>
    <lineage>
        <taxon>Bacteria</taxon>
        <taxon>Pseudomonadati</taxon>
        <taxon>Pseudomonadota</taxon>
        <taxon>Alphaproteobacteria</taxon>
        <taxon>Sphingomonadales</taxon>
        <taxon>Sphingomonadaceae</taxon>
        <taxon>Sphingobium</taxon>
    </lineage>
</organism>
<keyword evidence="3" id="KW-1185">Reference proteome</keyword>
<protein>
    <submittedName>
        <fullName evidence="2">PilZ domain-containing protein</fullName>
    </submittedName>
</protein>
<accession>A0ABW3NT25</accession>
<dbReference type="EMBL" id="JBHTLS010000005">
    <property type="protein sequence ID" value="MFD1103446.1"/>
    <property type="molecule type" value="Genomic_DNA"/>
</dbReference>
<dbReference type="Pfam" id="PF07238">
    <property type="entry name" value="PilZ"/>
    <property type="match status" value="1"/>
</dbReference>
<name>A0ABW3NT25_9SPHN</name>
<reference evidence="3" key="1">
    <citation type="journal article" date="2019" name="Int. J. Syst. Evol. Microbiol.">
        <title>The Global Catalogue of Microorganisms (GCM) 10K type strain sequencing project: providing services to taxonomists for standard genome sequencing and annotation.</title>
        <authorList>
            <consortium name="The Broad Institute Genomics Platform"/>
            <consortium name="The Broad Institute Genome Sequencing Center for Infectious Disease"/>
            <person name="Wu L."/>
            <person name="Ma J."/>
        </authorList>
    </citation>
    <scope>NUCLEOTIDE SEQUENCE [LARGE SCALE GENOMIC DNA]</scope>
    <source>
        <strain evidence="3">CCUG 54329</strain>
    </source>
</reference>
<comment type="caution">
    <text evidence="2">The sequence shown here is derived from an EMBL/GenBank/DDBJ whole genome shotgun (WGS) entry which is preliminary data.</text>
</comment>